<evidence type="ECO:0000256" key="3">
    <source>
        <dbReference type="ARBA" id="ARBA00014962"/>
    </source>
</evidence>
<evidence type="ECO:0000256" key="5">
    <source>
        <dbReference type="ARBA" id="ARBA00022475"/>
    </source>
</evidence>
<dbReference type="AlphaFoldDB" id="A0A9D1PTT6"/>
<dbReference type="GO" id="GO:0015031">
    <property type="term" value="P:protein transport"/>
    <property type="evidence" value="ECO:0007669"/>
    <property type="project" value="UniProtKB-KW"/>
</dbReference>
<keyword evidence="9" id="KW-0811">Translocation</keyword>
<evidence type="ECO:0000256" key="11">
    <source>
        <dbReference type="SAM" id="MobiDB-lite"/>
    </source>
</evidence>
<comment type="caution">
    <text evidence="13">The sequence shown here is derived from an EMBL/GenBank/DDBJ whole genome shotgun (WGS) entry which is preliminary data.</text>
</comment>
<dbReference type="InterPro" id="IPR003849">
    <property type="entry name" value="Preprotein_translocase_YajC"/>
</dbReference>
<protein>
    <recommendedName>
        <fullName evidence="3">Sec translocon accessory complex subunit YajC</fullName>
    </recommendedName>
</protein>
<evidence type="ECO:0000313" key="13">
    <source>
        <dbReference type="EMBL" id="HIV98975.1"/>
    </source>
</evidence>
<evidence type="ECO:0000256" key="2">
    <source>
        <dbReference type="ARBA" id="ARBA00006742"/>
    </source>
</evidence>
<keyword evidence="8 12" id="KW-1133">Transmembrane helix</keyword>
<evidence type="ECO:0000256" key="6">
    <source>
        <dbReference type="ARBA" id="ARBA00022692"/>
    </source>
</evidence>
<comment type="similarity">
    <text evidence="2">Belongs to the YajC family.</text>
</comment>
<evidence type="ECO:0000256" key="1">
    <source>
        <dbReference type="ARBA" id="ARBA00004162"/>
    </source>
</evidence>
<dbReference type="EMBL" id="DXHU01000016">
    <property type="protein sequence ID" value="HIV98975.1"/>
    <property type="molecule type" value="Genomic_DNA"/>
</dbReference>
<feature type="transmembrane region" description="Helical" evidence="12">
    <location>
        <begin position="12"/>
        <end position="31"/>
    </location>
</feature>
<dbReference type="NCBIfam" id="TIGR00739">
    <property type="entry name" value="yajC"/>
    <property type="match status" value="1"/>
</dbReference>
<keyword evidence="4" id="KW-0813">Transport</keyword>
<keyword evidence="7" id="KW-0653">Protein transport</keyword>
<dbReference type="Proteomes" id="UP000823936">
    <property type="component" value="Unassembled WGS sequence"/>
</dbReference>
<evidence type="ECO:0000256" key="7">
    <source>
        <dbReference type="ARBA" id="ARBA00022927"/>
    </source>
</evidence>
<evidence type="ECO:0000313" key="14">
    <source>
        <dbReference type="Proteomes" id="UP000823936"/>
    </source>
</evidence>
<dbReference type="PRINTS" id="PR01853">
    <property type="entry name" value="YAJCTRNLCASE"/>
</dbReference>
<feature type="compositionally biased region" description="Basic and acidic residues" evidence="11">
    <location>
        <begin position="95"/>
        <end position="140"/>
    </location>
</feature>
<evidence type="ECO:0000256" key="4">
    <source>
        <dbReference type="ARBA" id="ARBA00022448"/>
    </source>
</evidence>
<organism evidence="13 14">
    <name type="scientific">Candidatus Ornithospirochaeta avicola</name>
    <dbReference type="NCBI Taxonomy" id="2840896"/>
    <lineage>
        <taxon>Bacteria</taxon>
        <taxon>Pseudomonadati</taxon>
        <taxon>Spirochaetota</taxon>
        <taxon>Spirochaetia</taxon>
        <taxon>Spirochaetales</taxon>
        <taxon>Spirochaetaceae</taxon>
        <taxon>Spirochaetaceae incertae sedis</taxon>
        <taxon>Candidatus Ornithospirochaeta</taxon>
    </lineage>
</organism>
<feature type="region of interest" description="Disordered" evidence="11">
    <location>
        <begin position="91"/>
        <end position="140"/>
    </location>
</feature>
<dbReference type="SMART" id="SM01323">
    <property type="entry name" value="YajC"/>
    <property type="match status" value="1"/>
</dbReference>
<dbReference type="GO" id="GO:0005886">
    <property type="term" value="C:plasma membrane"/>
    <property type="evidence" value="ECO:0007669"/>
    <property type="project" value="UniProtKB-SubCell"/>
</dbReference>
<gene>
    <name evidence="13" type="primary">yajC</name>
    <name evidence="13" type="ORF">IAB12_04255</name>
</gene>
<reference evidence="13" key="1">
    <citation type="journal article" date="2021" name="PeerJ">
        <title>Extensive microbial diversity within the chicken gut microbiome revealed by metagenomics and culture.</title>
        <authorList>
            <person name="Gilroy R."/>
            <person name="Ravi A."/>
            <person name="Getino M."/>
            <person name="Pursley I."/>
            <person name="Horton D.L."/>
            <person name="Alikhan N.F."/>
            <person name="Baker D."/>
            <person name="Gharbi K."/>
            <person name="Hall N."/>
            <person name="Watson M."/>
            <person name="Adriaenssens E.M."/>
            <person name="Foster-Nyarko E."/>
            <person name="Jarju S."/>
            <person name="Secka A."/>
            <person name="Antonio M."/>
            <person name="Oren A."/>
            <person name="Chaudhuri R.R."/>
            <person name="La Ragione R."/>
            <person name="Hildebrand F."/>
            <person name="Pallen M.J."/>
        </authorList>
    </citation>
    <scope>NUCLEOTIDE SEQUENCE</scope>
    <source>
        <strain evidence="13">Gambia11-129</strain>
    </source>
</reference>
<evidence type="ECO:0000256" key="9">
    <source>
        <dbReference type="ARBA" id="ARBA00023010"/>
    </source>
</evidence>
<dbReference type="Pfam" id="PF02699">
    <property type="entry name" value="YajC"/>
    <property type="match status" value="1"/>
</dbReference>
<proteinExistence type="inferred from homology"/>
<accession>A0A9D1PTT6</accession>
<comment type="subcellular location">
    <subcellularLocation>
        <location evidence="1">Cell membrane</location>
        <topology evidence="1">Single-pass membrane protein</topology>
    </subcellularLocation>
</comment>
<keyword evidence="6 12" id="KW-0812">Transmembrane</keyword>
<evidence type="ECO:0000256" key="12">
    <source>
        <dbReference type="SAM" id="Phobius"/>
    </source>
</evidence>
<dbReference type="PANTHER" id="PTHR33909">
    <property type="entry name" value="SEC TRANSLOCON ACCESSORY COMPLEX SUBUNIT YAJC"/>
    <property type="match status" value="1"/>
</dbReference>
<reference evidence="13" key="2">
    <citation type="submission" date="2021-04" db="EMBL/GenBank/DDBJ databases">
        <authorList>
            <person name="Gilroy R."/>
        </authorList>
    </citation>
    <scope>NUCLEOTIDE SEQUENCE</scope>
    <source>
        <strain evidence="13">Gambia11-129</strain>
    </source>
</reference>
<sequence>MLMASDPNTSGSLMTTILTFVIIILIFYFLIIRPQKKKDKEAKMMIEAMKKGDRVVTIGGIHGTVVTVKEQTVVIKVDDSARIEFSKSAISSVTSKDKGSVKKDAPKPELKMENAEEKKEEAKTEEKKEVESQEKKEENK</sequence>
<dbReference type="PANTHER" id="PTHR33909:SF1">
    <property type="entry name" value="SEC TRANSLOCON ACCESSORY COMPLEX SUBUNIT YAJC"/>
    <property type="match status" value="1"/>
</dbReference>
<keyword evidence="10 12" id="KW-0472">Membrane</keyword>
<evidence type="ECO:0000256" key="10">
    <source>
        <dbReference type="ARBA" id="ARBA00023136"/>
    </source>
</evidence>
<keyword evidence="5" id="KW-1003">Cell membrane</keyword>
<evidence type="ECO:0000256" key="8">
    <source>
        <dbReference type="ARBA" id="ARBA00022989"/>
    </source>
</evidence>
<name>A0A9D1PTT6_9SPIO</name>